<evidence type="ECO:0000256" key="2">
    <source>
        <dbReference type="ARBA" id="ARBA00022692"/>
    </source>
</evidence>
<dbReference type="Gene3D" id="1.20.1640.10">
    <property type="entry name" value="Multidrug efflux transporter AcrB transmembrane domain"/>
    <property type="match status" value="1"/>
</dbReference>
<sequence length="291" mass="31869">MFVTTLNVLISLYAILSIVGTIVVTVGSLVLLNWELNILESVIMSVAVGLSVDFSVHYGVAYRLAPEKDRESRVIFSLSRMGSAITMAALTTFVAGALMMPSTVLSYVQLGTFLMLVMTISWGYATFFFQSLCRMLGPEGNCCHISIPACHLPCDGMQVVTSDSSQQPAVTYEMEPLTSRKVSRYRQSGDTPHVSITTVNGSLLLPPKGRAPSKLPDQLTTISVRQNRGQHKDKDLNTIAARQNGQSSQLRLKLNDESEVESQDTVPNHRSNAPDIWVPREGDSSSQEVSR</sequence>
<evidence type="ECO:0008006" key="9">
    <source>
        <dbReference type="Google" id="ProtNLM"/>
    </source>
</evidence>
<comment type="subcellular location">
    <subcellularLocation>
        <location evidence="1">Membrane</location>
        <topology evidence="1">Multi-pass membrane protein</topology>
    </subcellularLocation>
</comment>
<dbReference type="GO" id="GO:0016020">
    <property type="term" value="C:membrane"/>
    <property type="evidence" value="ECO:0007669"/>
    <property type="project" value="UniProtKB-SubCell"/>
</dbReference>
<accession>C3XS28</accession>
<feature type="region of interest" description="Disordered" evidence="6">
    <location>
        <begin position="183"/>
        <end position="216"/>
    </location>
</feature>
<dbReference type="PANTHER" id="PTHR45951:SF3">
    <property type="entry name" value="PROTEIN DISPATCHED"/>
    <property type="match status" value="1"/>
</dbReference>
<keyword evidence="2 7" id="KW-0812">Transmembrane</keyword>
<evidence type="ECO:0000313" key="8">
    <source>
        <dbReference type="EMBL" id="EEN69496.1"/>
    </source>
</evidence>
<protein>
    <recommendedName>
        <fullName evidence="9">SSD domain-containing protein</fullName>
    </recommendedName>
</protein>
<evidence type="ECO:0000256" key="4">
    <source>
        <dbReference type="ARBA" id="ARBA00023136"/>
    </source>
</evidence>
<evidence type="ECO:0000256" key="5">
    <source>
        <dbReference type="ARBA" id="ARBA00023180"/>
    </source>
</evidence>
<evidence type="ECO:0000256" key="6">
    <source>
        <dbReference type="SAM" id="MobiDB-lite"/>
    </source>
</evidence>
<reference evidence="8" key="1">
    <citation type="journal article" date="2008" name="Nature">
        <title>The amphioxus genome and the evolution of the chordate karyotype.</title>
        <authorList>
            <consortium name="US DOE Joint Genome Institute (JGI-PGF)"/>
            <person name="Putnam N.H."/>
            <person name="Butts T."/>
            <person name="Ferrier D.E.K."/>
            <person name="Furlong R.F."/>
            <person name="Hellsten U."/>
            <person name="Kawashima T."/>
            <person name="Robinson-Rechavi M."/>
            <person name="Shoguchi E."/>
            <person name="Terry A."/>
            <person name="Yu J.-K."/>
            <person name="Benito-Gutierrez E.L."/>
            <person name="Dubchak I."/>
            <person name="Garcia-Fernandez J."/>
            <person name="Gibson-Brown J.J."/>
            <person name="Grigoriev I.V."/>
            <person name="Horton A.C."/>
            <person name="de Jong P.J."/>
            <person name="Jurka J."/>
            <person name="Kapitonov V.V."/>
            <person name="Kohara Y."/>
            <person name="Kuroki Y."/>
            <person name="Lindquist E."/>
            <person name="Lucas S."/>
            <person name="Osoegawa K."/>
            <person name="Pennacchio L.A."/>
            <person name="Salamov A.A."/>
            <person name="Satou Y."/>
            <person name="Sauka-Spengler T."/>
            <person name="Schmutz J."/>
            <person name="Shin-I T."/>
            <person name="Toyoda A."/>
            <person name="Bronner-Fraser M."/>
            <person name="Fujiyama A."/>
            <person name="Holland L.Z."/>
            <person name="Holland P.W.H."/>
            <person name="Satoh N."/>
            <person name="Rokhsar D.S."/>
        </authorList>
    </citation>
    <scope>NUCLEOTIDE SEQUENCE [LARGE SCALE GENOMIC DNA]</scope>
    <source>
        <strain evidence="8">S238N-H82</strain>
        <tissue evidence="8">Testes</tissue>
    </source>
</reference>
<feature type="transmembrane region" description="Helical" evidence="7">
    <location>
        <begin position="106"/>
        <end position="129"/>
    </location>
</feature>
<dbReference type="InParanoid" id="C3XS28"/>
<dbReference type="InterPro" id="IPR052081">
    <property type="entry name" value="Dispatched_Hh_regulator"/>
</dbReference>
<organism>
    <name type="scientific">Branchiostoma floridae</name>
    <name type="common">Florida lancelet</name>
    <name type="synonym">Amphioxus</name>
    <dbReference type="NCBI Taxonomy" id="7739"/>
    <lineage>
        <taxon>Eukaryota</taxon>
        <taxon>Metazoa</taxon>
        <taxon>Chordata</taxon>
        <taxon>Cephalochordata</taxon>
        <taxon>Leptocardii</taxon>
        <taxon>Amphioxiformes</taxon>
        <taxon>Branchiostomatidae</taxon>
        <taxon>Branchiostoma</taxon>
    </lineage>
</organism>
<name>C3XS28_BRAFL</name>
<feature type="transmembrane region" description="Helical" evidence="7">
    <location>
        <begin position="12"/>
        <end position="32"/>
    </location>
</feature>
<gene>
    <name evidence="8" type="ORF">BRAFLDRAFT_119843</name>
</gene>
<feature type="region of interest" description="Disordered" evidence="6">
    <location>
        <begin position="243"/>
        <end position="291"/>
    </location>
</feature>
<keyword evidence="4 7" id="KW-0472">Membrane</keyword>
<evidence type="ECO:0000256" key="1">
    <source>
        <dbReference type="ARBA" id="ARBA00004141"/>
    </source>
</evidence>
<dbReference type="eggNOG" id="KOG3664">
    <property type="taxonomic scope" value="Eukaryota"/>
</dbReference>
<feature type="transmembrane region" description="Helical" evidence="7">
    <location>
        <begin position="81"/>
        <end position="100"/>
    </location>
</feature>
<evidence type="ECO:0000256" key="7">
    <source>
        <dbReference type="SAM" id="Phobius"/>
    </source>
</evidence>
<keyword evidence="5" id="KW-0325">Glycoprotein</keyword>
<evidence type="ECO:0000256" key="3">
    <source>
        <dbReference type="ARBA" id="ARBA00022989"/>
    </source>
</evidence>
<dbReference type="STRING" id="7739.C3XS28"/>
<keyword evidence="3 7" id="KW-1133">Transmembrane helix</keyword>
<proteinExistence type="predicted"/>
<dbReference type="SUPFAM" id="SSF82866">
    <property type="entry name" value="Multidrug efflux transporter AcrB transmembrane domain"/>
    <property type="match status" value="1"/>
</dbReference>
<feature type="transmembrane region" description="Helical" evidence="7">
    <location>
        <begin position="38"/>
        <end position="60"/>
    </location>
</feature>
<feature type="compositionally biased region" description="Polar residues" evidence="6">
    <location>
        <begin position="185"/>
        <end position="201"/>
    </location>
</feature>
<dbReference type="AlphaFoldDB" id="C3XS28"/>
<dbReference type="EMBL" id="GG666456">
    <property type="protein sequence ID" value="EEN69496.1"/>
    <property type="molecule type" value="Genomic_DNA"/>
</dbReference>
<dbReference type="PANTHER" id="PTHR45951">
    <property type="entry name" value="PROTEIN DISPATCHED-RELATED"/>
    <property type="match status" value="1"/>
</dbReference>